<sequence length="257" mass="29388">MKINILYFSGTGNTKYVADYLGEKLKNENHIVKIDSIDENPILDKDVDLLIIGGPNYASNVPEKLLKWVVKNVPDNNSNAIVFCTSAGIVNAHGVDSLENKLKKKGYNIVSKETFVMPRNFYFGKYPQNTDDEINQILSQTNEQLDALLKNIKFNNYKNENKEITSILKIDFFAKLFNFIAKFIGKSFSVDNSCIKCGKCIKNCPKANISYDKNKNIKFGNDCMACMRCIHNCPKHSISYNNKKYDQYNLNQYIKIK</sequence>
<evidence type="ECO:0000313" key="9">
    <source>
        <dbReference type="Proteomes" id="UP000573963"/>
    </source>
</evidence>
<dbReference type="InterPro" id="IPR017900">
    <property type="entry name" value="4Fe4S_Fe_S_CS"/>
</dbReference>
<protein>
    <recommendedName>
        <fullName evidence="10">4Fe-4S dicluster domain-containing protein</fullName>
    </recommendedName>
</protein>
<evidence type="ECO:0000259" key="5">
    <source>
        <dbReference type="PROSITE" id="PS51379"/>
    </source>
</evidence>
<feature type="domain" description="4Fe-4S ferredoxin-type" evidence="5">
    <location>
        <begin position="186"/>
        <end position="214"/>
    </location>
</feature>
<dbReference type="PANTHER" id="PTHR43122:SF1">
    <property type="entry name" value="IRON-SULFUR-BINDING PROTEIN"/>
    <property type="match status" value="1"/>
</dbReference>
<name>A0A5P3XJB0_PARBF</name>
<accession>A0A5P3XJB0</accession>
<dbReference type="PROSITE" id="PS00198">
    <property type="entry name" value="4FE4S_FER_1"/>
    <property type="match status" value="1"/>
</dbReference>
<dbReference type="EMBL" id="JABAFD010000001">
    <property type="protein sequence ID" value="NME08471.1"/>
    <property type="molecule type" value="Genomic_DNA"/>
</dbReference>
<dbReference type="InterPro" id="IPR017896">
    <property type="entry name" value="4Fe4S_Fe-S-bd"/>
</dbReference>
<dbReference type="GO" id="GO:0051536">
    <property type="term" value="F:iron-sulfur cluster binding"/>
    <property type="evidence" value="ECO:0007669"/>
    <property type="project" value="UniProtKB-KW"/>
</dbReference>
<evidence type="ECO:0000313" key="6">
    <source>
        <dbReference type="EMBL" id="NME08471.1"/>
    </source>
</evidence>
<reference evidence="6 9" key="2">
    <citation type="submission" date="2020-04" db="EMBL/GenBank/DDBJ databases">
        <authorList>
            <person name="Hitch T.C.A."/>
            <person name="Wylensek D."/>
            <person name="Clavel T."/>
        </authorList>
    </citation>
    <scope>NUCLEOTIDE SEQUENCE [LARGE SCALE GENOMIC DNA]</scope>
    <source>
        <strain evidence="6 9">Med78_4-601-WT-2</strain>
    </source>
</reference>
<reference evidence="7 8" key="1">
    <citation type="submission" date="2018-09" db="EMBL/GenBank/DDBJ databases">
        <title>A clostridial neurotoxin that targets Anopheles mosquitoes.</title>
        <authorList>
            <person name="Contreras E."/>
            <person name="Masuyer G."/>
            <person name="Qureshi N."/>
            <person name="Chawla S."/>
            <person name="Lim H.L."/>
            <person name="Chen J."/>
            <person name="Stenmark P."/>
            <person name="Gill S."/>
        </authorList>
    </citation>
    <scope>NUCLEOTIDE SEQUENCE [LARGE SCALE GENOMIC DNA]</scope>
    <source>
        <strain evidence="7 8">Cbm</strain>
    </source>
</reference>
<dbReference type="Pfam" id="PF13187">
    <property type="entry name" value="Fer4_9"/>
    <property type="match status" value="1"/>
</dbReference>
<dbReference type="Proteomes" id="UP000573963">
    <property type="component" value="Unassembled WGS sequence"/>
</dbReference>
<dbReference type="Gene3D" id="3.40.50.360">
    <property type="match status" value="1"/>
</dbReference>
<dbReference type="GO" id="GO:0009055">
    <property type="term" value="F:electron transfer activity"/>
    <property type="evidence" value="ECO:0007669"/>
    <property type="project" value="InterPro"/>
</dbReference>
<feature type="domain" description="Flavodoxin-like" evidence="4">
    <location>
        <begin position="3"/>
        <end position="142"/>
    </location>
</feature>
<dbReference type="GO" id="GO:0010181">
    <property type="term" value="F:FMN binding"/>
    <property type="evidence" value="ECO:0007669"/>
    <property type="project" value="InterPro"/>
</dbReference>
<dbReference type="EMBL" id="CP032452">
    <property type="protein sequence ID" value="QEZ70441.1"/>
    <property type="molecule type" value="Genomic_DNA"/>
</dbReference>
<dbReference type="InterPro" id="IPR001226">
    <property type="entry name" value="Flavodoxin_CS"/>
</dbReference>
<dbReference type="RefSeq" id="WP_150887254.1">
    <property type="nucleotide sequence ID" value="NZ_CP032452.1"/>
</dbReference>
<dbReference type="Pfam" id="PF12724">
    <property type="entry name" value="Flavodoxin_5"/>
    <property type="match status" value="1"/>
</dbReference>
<dbReference type="SUPFAM" id="SSF54862">
    <property type="entry name" value="4Fe-4S ferredoxins"/>
    <property type="match status" value="1"/>
</dbReference>
<evidence type="ECO:0000256" key="2">
    <source>
        <dbReference type="ARBA" id="ARBA00023004"/>
    </source>
</evidence>
<evidence type="ECO:0000256" key="1">
    <source>
        <dbReference type="ARBA" id="ARBA00022723"/>
    </source>
</evidence>
<dbReference type="PROSITE" id="PS50902">
    <property type="entry name" value="FLAVODOXIN_LIKE"/>
    <property type="match status" value="1"/>
</dbReference>
<dbReference type="GO" id="GO:0016651">
    <property type="term" value="F:oxidoreductase activity, acting on NAD(P)H"/>
    <property type="evidence" value="ECO:0007669"/>
    <property type="project" value="UniProtKB-ARBA"/>
</dbReference>
<dbReference type="PROSITE" id="PS51379">
    <property type="entry name" value="4FE4S_FER_2"/>
    <property type="match status" value="2"/>
</dbReference>
<dbReference type="Proteomes" id="UP000326961">
    <property type="component" value="Chromosome"/>
</dbReference>
<dbReference type="SUPFAM" id="SSF52218">
    <property type="entry name" value="Flavoproteins"/>
    <property type="match status" value="1"/>
</dbReference>
<evidence type="ECO:0008006" key="10">
    <source>
        <dbReference type="Google" id="ProtNLM"/>
    </source>
</evidence>
<keyword evidence="1" id="KW-0479">Metal-binding</keyword>
<dbReference type="InterPro" id="IPR026816">
    <property type="entry name" value="Flavodoxin_dom"/>
</dbReference>
<proteinExistence type="predicted"/>
<keyword evidence="2" id="KW-0408">Iron</keyword>
<dbReference type="AlphaFoldDB" id="A0A5P3XJB0"/>
<dbReference type="InterPro" id="IPR047964">
    <property type="entry name" value="EFR1-like"/>
</dbReference>
<dbReference type="GO" id="GO:0046872">
    <property type="term" value="F:metal ion binding"/>
    <property type="evidence" value="ECO:0007669"/>
    <property type="project" value="UniProtKB-KW"/>
</dbReference>
<dbReference type="Gene3D" id="3.30.70.20">
    <property type="match status" value="1"/>
</dbReference>
<evidence type="ECO:0000313" key="7">
    <source>
        <dbReference type="EMBL" id="QEZ70441.1"/>
    </source>
</evidence>
<keyword evidence="3" id="KW-0411">Iron-sulfur</keyword>
<evidence type="ECO:0000256" key="3">
    <source>
        <dbReference type="ARBA" id="ARBA00023014"/>
    </source>
</evidence>
<organism evidence="7 8">
    <name type="scientific">Paraclostridium bifermentans</name>
    <name type="common">Clostridium bifermentans</name>
    <dbReference type="NCBI Taxonomy" id="1490"/>
    <lineage>
        <taxon>Bacteria</taxon>
        <taxon>Bacillati</taxon>
        <taxon>Bacillota</taxon>
        <taxon>Clostridia</taxon>
        <taxon>Peptostreptococcales</taxon>
        <taxon>Peptostreptococcaceae</taxon>
        <taxon>Paraclostridium</taxon>
    </lineage>
</organism>
<dbReference type="PANTHER" id="PTHR43122">
    <property type="entry name" value="FERREDOXIN SUBUNIT OF PYRUVATE:FLAVODOXIN OXIDOREDUCTASE-RELATED"/>
    <property type="match status" value="1"/>
</dbReference>
<feature type="domain" description="4Fe-4S ferredoxin-type" evidence="5">
    <location>
        <begin position="215"/>
        <end position="243"/>
    </location>
</feature>
<gene>
    <name evidence="7" type="ORF">D4A35_16635</name>
    <name evidence="6" type="ORF">HF875_03005</name>
</gene>
<dbReference type="InterPro" id="IPR008254">
    <property type="entry name" value="Flavodoxin/NO_synth"/>
</dbReference>
<dbReference type="PROSITE" id="PS00201">
    <property type="entry name" value="FLAVODOXIN"/>
    <property type="match status" value="1"/>
</dbReference>
<dbReference type="InterPro" id="IPR029039">
    <property type="entry name" value="Flavoprotein-like_sf"/>
</dbReference>
<dbReference type="NCBIfam" id="NF038196">
    <property type="entry name" value="ferrodoxin_EFR1"/>
    <property type="match status" value="1"/>
</dbReference>
<evidence type="ECO:0000259" key="4">
    <source>
        <dbReference type="PROSITE" id="PS50902"/>
    </source>
</evidence>
<evidence type="ECO:0000313" key="8">
    <source>
        <dbReference type="Proteomes" id="UP000326961"/>
    </source>
</evidence>